<evidence type="ECO:0000313" key="1">
    <source>
        <dbReference type="EMBL" id="CAE8703703.1"/>
    </source>
</evidence>
<gene>
    <name evidence="1" type="ORF">PGLA2088_LOCUS32931</name>
</gene>
<comment type="caution">
    <text evidence="1">The sequence shown here is derived from an EMBL/GenBank/DDBJ whole genome shotgun (WGS) entry which is preliminary data.</text>
</comment>
<sequence length="254" mass="26565">AALLDRLGSPGALEGLSSQGRCCLLWAVARLSASPPWLLKLMQLCADSAPSFSGHQLATALHALARLDAARAGLSAAREPQTLLEALHQELRRRQKSLGPGATSAMDTVLMADALAKLQVRDDALFASLATALRSFLTGGELGIREVRHASAAFSSLGFVDARLASAICVWLAPRTASCSSNDLAALAFALARSGAAGGTHEKLFEALGPEVLSRVKRGELGARDAASLIFSFWQAGALPPSAALPSSDERWEL</sequence>
<dbReference type="Proteomes" id="UP000626109">
    <property type="component" value="Unassembled WGS sequence"/>
</dbReference>
<proteinExistence type="predicted"/>
<reference evidence="1" key="1">
    <citation type="submission" date="2021-02" db="EMBL/GenBank/DDBJ databases">
        <authorList>
            <person name="Dougan E. K."/>
            <person name="Rhodes N."/>
            <person name="Thang M."/>
            <person name="Chan C."/>
        </authorList>
    </citation>
    <scope>NUCLEOTIDE SEQUENCE</scope>
</reference>
<feature type="non-terminal residue" evidence="1">
    <location>
        <position position="254"/>
    </location>
</feature>
<organism evidence="1 2">
    <name type="scientific">Polarella glacialis</name>
    <name type="common">Dinoflagellate</name>
    <dbReference type="NCBI Taxonomy" id="89957"/>
    <lineage>
        <taxon>Eukaryota</taxon>
        <taxon>Sar</taxon>
        <taxon>Alveolata</taxon>
        <taxon>Dinophyceae</taxon>
        <taxon>Suessiales</taxon>
        <taxon>Suessiaceae</taxon>
        <taxon>Polarella</taxon>
    </lineage>
</organism>
<protein>
    <submittedName>
        <fullName evidence="1">Uncharacterized protein</fullName>
    </submittedName>
</protein>
<feature type="non-terminal residue" evidence="1">
    <location>
        <position position="1"/>
    </location>
</feature>
<dbReference type="EMBL" id="CAJNNW010030529">
    <property type="protein sequence ID" value="CAE8703703.1"/>
    <property type="molecule type" value="Genomic_DNA"/>
</dbReference>
<name>A0A813KD37_POLGL</name>
<evidence type="ECO:0000313" key="2">
    <source>
        <dbReference type="Proteomes" id="UP000626109"/>
    </source>
</evidence>
<accession>A0A813KD37</accession>
<dbReference type="AlphaFoldDB" id="A0A813KD37"/>